<dbReference type="InterPro" id="IPR027417">
    <property type="entry name" value="P-loop_NTPase"/>
</dbReference>
<dbReference type="SUPFAM" id="SSF90123">
    <property type="entry name" value="ABC transporter transmembrane region"/>
    <property type="match status" value="1"/>
</dbReference>
<feature type="transmembrane region" description="Helical" evidence="7">
    <location>
        <begin position="12"/>
        <end position="36"/>
    </location>
</feature>
<feature type="transmembrane region" description="Helical" evidence="7">
    <location>
        <begin position="227"/>
        <end position="252"/>
    </location>
</feature>
<dbReference type="AlphaFoldDB" id="A0A6A8LUY3"/>
<dbReference type="PROSITE" id="PS50893">
    <property type="entry name" value="ABC_TRANSPORTER_2"/>
    <property type="match status" value="1"/>
</dbReference>
<dbReference type="GO" id="GO:0016887">
    <property type="term" value="F:ATP hydrolysis activity"/>
    <property type="evidence" value="ECO:0007669"/>
    <property type="project" value="InterPro"/>
</dbReference>
<dbReference type="Gene3D" id="1.20.1560.10">
    <property type="entry name" value="ABC transporter type 1, transmembrane domain"/>
    <property type="match status" value="1"/>
</dbReference>
<evidence type="ECO:0000313" key="11">
    <source>
        <dbReference type="EMBL" id="MSE06983.1"/>
    </source>
</evidence>
<keyword evidence="3" id="KW-0547">Nucleotide-binding</keyword>
<organism evidence="11 13">
    <name type="scientific">Ligilactobacillus salivarius</name>
    <dbReference type="NCBI Taxonomy" id="1624"/>
    <lineage>
        <taxon>Bacteria</taxon>
        <taxon>Bacillati</taxon>
        <taxon>Bacillota</taxon>
        <taxon>Bacilli</taxon>
        <taxon>Lactobacillales</taxon>
        <taxon>Lactobacillaceae</taxon>
        <taxon>Ligilactobacillus</taxon>
    </lineage>
</organism>
<dbReference type="PROSITE" id="PS00211">
    <property type="entry name" value="ABC_TRANSPORTER_1"/>
    <property type="match status" value="1"/>
</dbReference>
<dbReference type="EMBL" id="WKKZ01000003">
    <property type="protein sequence ID" value="MSE04374.1"/>
    <property type="molecule type" value="Genomic_DNA"/>
</dbReference>
<evidence type="ECO:0000313" key="10">
    <source>
        <dbReference type="EMBL" id="MSE04374.1"/>
    </source>
</evidence>
<dbReference type="EMBL" id="WKKX01000131">
    <property type="protein sequence ID" value="MSE07974.1"/>
    <property type="molecule type" value="Genomic_DNA"/>
</dbReference>
<evidence type="ECO:0000259" key="9">
    <source>
        <dbReference type="PROSITE" id="PS50929"/>
    </source>
</evidence>
<dbReference type="InterPro" id="IPR017871">
    <property type="entry name" value="ABC_transporter-like_CS"/>
</dbReference>
<evidence type="ECO:0000313" key="13">
    <source>
        <dbReference type="Proteomes" id="UP000437575"/>
    </source>
</evidence>
<accession>A0A6A8LUY3</accession>
<keyword evidence="4 11" id="KW-0067">ATP-binding</keyword>
<dbReference type="PANTHER" id="PTHR43394">
    <property type="entry name" value="ATP-DEPENDENT PERMEASE MDL1, MITOCHONDRIAL"/>
    <property type="match status" value="1"/>
</dbReference>
<feature type="transmembrane region" description="Helical" evidence="7">
    <location>
        <begin position="152"/>
        <end position="171"/>
    </location>
</feature>
<sequence length="523" mass="59908">MKRFLIEKKLLIKCIFLILLIVFTGIPIPLIIQFMFDKVIPSHNSSLLIHSFFLFVVLILSQIILNYLLSILSSKWTQKGVLSLRSKIFLSGLSKDIFHDDYTVSLIQTIIISDTEIVGVNLQKILIDGVASTISISMYILVISIIDLKVFLIISVAIPIYILINIILSNFSQKFFKKIQENKDESLGFLSDFYKGFKFIKLYNVMDLKKNKYHSIIKNMEEQTVKYYIIVTFLSSCMLIITVISPFLILVYGCYMVFNGNTSVGTVIAEYTYANAIFSPISVIIGLFPVYKQMVVSMDRIKSIEALYQQGKVDVKYKDFKDNTIVDIQNISMKNREEQYIIKNFTKKIMDKTIYLLQGKNGSGKSTLLSAIKGLYMIDSGNITIKSECKVAYVPTEVYIFSDTILNNLTMGLKEYDHSYLLKLLQITHLDKDLEKNGITIYNKINANNSLSVGQLQKIKLIRAMIDKPNVLMLDEILSNMDTESQLSILLFLKEWSKQHTVIIVSHNSELIEKNLKVKYIKL</sequence>
<proteinExistence type="predicted"/>
<name>A0A6A8LUY3_9LACO</name>
<dbReference type="CDD" id="cd07346">
    <property type="entry name" value="ABC_6TM_exporters"/>
    <property type="match status" value="1"/>
</dbReference>
<evidence type="ECO:0000256" key="4">
    <source>
        <dbReference type="ARBA" id="ARBA00022840"/>
    </source>
</evidence>
<dbReference type="InterPro" id="IPR036640">
    <property type="entry name" value="ABC1_TM_sf"/>
</dbReference>
<evidence type="ECO:0000256" key="1">
    <source>
        <dbReference type="ARBA" id="ARBA00004651"/>
    </source>
</evidence>
<evidence type="ECO:0000256" key="2">
    <source>
        <dbReference type="ARBA" id="ARBA00022692"/>
    </source>
</evidence>
<feature type="domain" description="ABC transporter" evidence="8">
    <location>
        <begin position="326"/>
        <end position="523"/>
    </location>
</feature>
<keyword evidence="5 7" id="KW-1133">Transmembrane helix</keyword>
<comment type="caution">
    <text evidence="11">The sequence shown here is derived from an EMBL/GenBank/DDBJ whole genome shotgun (WGS) entry which is preliminary data.</text>
</comment>
<evidence type="ECO:0000256" key="5">
    <source>
        <dbReference type="ARBA" id="ARBA00022989"/>
    </source>
</evidence>
<dbReference type="PANTHER" id="PTHR43394:SF1">
    <property type="entry name" value="ATP-BINDING CASSETTE SUB-FAMILY B MEMBER 10, MITOCHONDRIAL"/>
    <property type="match status" value="1"/>
</dbReference>
<dbReference type="Pfam" id="PF00664">
    <property type="entry name" value="ABC_membrane"/>
    <property type="match status" value="1"/>
</dbReference>
<dbReference type="GO" id="GO:0005886">
    <property type="term" value="C:plasma membrane"/>
    <property type="evidence" value="ECO:0007669"/>
    <property type="project" value="UniProtKB-SubCell"/>
</dbReference>
<dbReference type="InterPro" id="IPR003593">
    <property type="entry name" value="AAA+_ATPase"/>
</dbReference>
<evidence type="ECO:0000256" key="7">
    <source>
        <dbReference type="SAM" id="Phobius"/>
    </source>
</evidence>
<evidence type="ECO:0000256" key="6">
    <source>
        <dbReference type="ARBA" id="ARBA00023136"/>
    </source>
</evidence>
<protein>
    <submittedName>
        <fullName evidence="11">ATP-binding cassette domain-containing protein</fullName>
    </submittedName>
</protein>
<feature type="transmembrane region" description="Helical" evidence="7">
    <location>
        <begin position="125"/>
        <end position="146"/>
    </location>
</feature>
<keyword evidence="2 7" id="KW-0812">Transmembrane</keyword>
<dbReference type="GO" id="GO:0015421">
    <property type="term" value="F:ABC-type oligopeptide transporter activity"/>
    <property type="evidence" value="ECO:0007669"/>
    <property type="project" value="TreeGrafter"/>
</dbReference>
<keyword evidence="6 7" id="KW-0472">Membrane</keyword>
<dbReference type="SMART" id="SM00382">
    <property type="entry name" value="AAA"/>
    <property type="match status" value="1"/>
</dbReference>
<dbReference type="Proteomes" id="UP000437575">
    <property type="component" value="Unassembled WGS sequence"/>
</dbReference>
<dbReference type="Pfam" id="PF00005">
    <property type="entry name" value="ABC_tran"/>
    <property type="match status" value="1"/>
</dbReference>
<dbReference type="SUPFAM" id="SSF52540">
    <property type="entry name" value="P-loop containing nucleoside triphosphate hydrolases"/>
    <property type="match status" value="1"/>
</dbReference>
<reference evidence="13 14" key="1">
    <citation type="submission" date="2019-11" db="EMBL/GenBank/DDBJ databases">
        <title>Draft Genome Sequence of Plant Growth-Promoting Rhizosphere-Associated Bacteria.</title>
        <authorList>
            <person name="Vasilyev I.Y."/>
            <person name="Radchenko V."/>
            <person name="Ilnitskaya E.V."/>
        </authorList>
    </citation>
    <scope>NUCLEOTIDE SEQUENCE [LARGE SCALE GENOMIC DNA]</scope>
    <source>
        <strain evidence="12 14">VRA_01-1sq_f</strain>
        <strain evidence="11 13">VRA_1sq_f</strain>
        <plasmid evidence="11">unnamed01</plasmid>
    </source>
</reference>
<geneLocation type="plasmid" evidence="11">
    <name>unnamed01</name>
</geneLocation>
<dbReference type="EMBL" id="WKKZ01001601">
    <property type="protein sequence ID" value="MSE06983.1"/>
    <property type="molecule type" value="Genomic_DNA"/>
</dbReference>
<gene>
    <name evidence="12" type="ORF">GKC33_04350</name>
    <name evidence="10" type="ORF">GKC34_00575</name>
    <name evidence="11" type="ORF">GKC34_15040</name>
</gene>
<evidence type="ECO:0000259" key="8">
    <source>
        <dbReference type="PROSITE" id="PS50893"/>
    </source>
</evidence>
<evidence type="ECO:0000256" key="3">
    <source>
        <dbReference type="ARBA" id="ARBA00022741"/>
    </source>
</evidence>
<feature type="transmembrane region" description="Helical" evidence="7">
    <location>
        <begin position="48"/>
        <end position="69"/>
    </location>
</feature>
<dbReference type="InterPro" id="IPR011527">
    <property type="entry name" value="ABC1_TM_dom"/>
</dbReference>
<comment type="subcellular location">
    <subcellularLocation>
        <location evidence="1">Cell membrane</location>
        <topology evidence="1">Multi-pass membrane protein</topology>
    </subcellularLocation>
</comment>
<feature type="transmembrane region" description="Helical" evidence="7">
    <location>
        <begin position="272"/>
        <end position="291"/>
    </location>
</feature>
<dbReference type="GO" id="GO:0005524">
    <property type="term" value="F:ATP binding"/>
    <property type="evidence" value="ECO:0007669"/>
    <property type="project" value="UniProtKB-KW"/>
</dbReference>
<keyword evidence="11" id="KW-0614">Plasmid</keyword>
<dbReference type="Proteomes" id="UP000467635">
    <property type="component" value="Unassembled WGS sequence"/>
</dbReference>
<evidence type="ECO:0000313" key="14">
    <source>
        <dbReference type="Proteomes" id="UP000467635"/>
    </source>
</evidence>
<dbReference type="Gene3D" id="3.40.50.300">
    <property type="entry name" value="P-loop containing nucleotide triphosphate hydrolases"/>
    <property type="match status" value="1"/>
</dbReference>
<dbReference type="PROSITE" id="PS50929">
    <property type="entry name" value="ABC_TM1F"/>
    <property type="match status" value="1"/>
</dbReference>
<dbReference type="InterPro" id="IPR039421">
    <property type="entry name" value="Type_1_exporter"/>
</dbReference>
<dbReference type="InterPro" id="IPR003439">
    <property type="entry name" value="ABC_transporter-like_ATP-bd"/>
</dbReference>
<evidence type="ECO:0000313" key="12">
    <source>
        <dbReference type="EMBL" id="MSE07974.1"/>
    </source>
</evidence>
<feature type="domain" description="ABC transmembrane type-1" evidence="9">
    <location>
        <begin position="15"/>
        <end position="293"/>
    </location>
</feature>